<feature type="transmembrane region" description="Helical" evidence="8">
    <location>
        <begin position="375"/>
        <end position="393"/>
    </location>
</feature>
<gene>
    <name evidence="10" type="ORF">UU34_C0001G0120</name>
</gene>
<name>A0A0G0UH26_9BACT</name>
<proteinExistence type="predicted"/>
<sequence length="514" mass="59942">MTPTLHLLTRIIKQNLLIILIAIFSCIVLSININKPFIGHHDWNGAFWGVQARNYLSFSSSLLSYGNNVSFGGIFFSHYTPLLPALFSISVAIFGERELSLRLVPLIFSVVMIIFIYKIGQELFDKKTGLLASLLASVIPMFVYFGKLPDHEPIVVSLVTIAFYFYVKSFGKNQENYRLFLVFLFLALFESWPAFFLLPPILAFSLFVKRDSLKKSMMPIIIGIFVVLIHLSVILFTKSAIDLYSFIGQGLFRIGGNVNYYGAVDKSTPYKWIETESRYFVIYYTRLLLLFSLIWIVRLLWEIKKKEKMQRKLSLIILFIYPCLFLLTFRQLVYIHDYKIYHFLPFITLSSAASVVGLAKFFMKSTKKIFKSNSMRTLFSYLIILFIIFSVSIERIKYLLTLENTSFNSPGYQLGLLIKEKTKSDDSILVNSLQFKEFFEVIINYYANRNIEYQNLTMKEFNEHSEQYYNYDYIVLIEDRDIDPSLKKLLDSNYYLEKSGPYMFFNLNKTSAIN</sequence>
<dbReference type="Pfam" id="PF13231">
    <property type="entry name" value="PMT_2"/>
    <property type="match status" value="1"/>
</dbReference>
<feature type="transmembrane region" description="Helical" evidence="8">
    <location>
        <begin position="151"/>
        <end position="167"/>
    </location>
</feature>
<dbReference type="InterPro" id="IPR050297">
    <property type="entry name" value="LipidA_mod_glycosyltrf_83"/>
</dbReference>
<keyword evidence="6 8" id="KW-1133">Transmembrane helix</keyword>
<reference evidence="10 11" key="1">
    <citation type="journal article" date="2015" name="Nature">
        <title>rRNA introns, odd ribosomes, and small enigmatic genomes across a large radiation of phyla.</title>
        <authorList>
            <person name="Brown C.T."/>
            <person name="Hug L.A."/>
            <person name="Thomas B.C."/>
            <person name="Sharon I."/>
            <person name="Castelle C.J."/>
            <person name="Singh A."/>
            <person name="Wilkins M.J."/>
            <person name="Williams K.H."/>
            <person name="Banfield J.F."/>
        </authorList>
    </citation>
    <scope>NUCLEOTIDE SEQUENCE [LARGE SCALE GENOMIC DNA]</scope>
</reference>
<comment type="caution">
    <text evidence="10">The sequence shown here is derived from an EMBL/GenBank/DDBJ whole genome shotgun (WGS) entry which is preliminary data.</text>
</comment>
<evidence type="ECO:0000256" key="7">
    <source>
        <dbReference type="ARBA" id="ARBA00023136"/>
    </source>
</evidence>
<evidence type="ECO:0000259" key="9">
    <source>
        <dbReference type="Pfam" id="PF13231"/>
    </source>
</evidence>
<evidence type="ECO:0000256" key="8">
    <source>
        <dbReference type="SAM" id="Phobius"/>
    </source>
</evidence>
<evidence type="ECO:0000256" key="1">
    <source>
        <dbReference type="ARBA" id="ARBA00004651"/>
    </source>
</evidence>
<feature type="transmembrane region" description="Helical" evidence="8">
    <location>
        <begin position="16"/>
        <end position="34"/>
    </location>
</feature>
<feature type="transmembrane region" description="Helical" evidence="8">
    <location>
        <begin position="243"/>
        <end position="261"/>
    </location>
</feature>
<feature type="transmembrane region" description="Helical" evidence="8">
    <location>
        <begin position="216"/>
        <end position="236"/>
    </location>
</feature>
<evidence type="ECO:0000256" key="4">
    <source>
        <dbReference type="ARBA" id="ARBA00022679"/>
    </source>
</evidence>
<feature type="transmembrane region" description="Helical" evidence="8">
    <location>
        <begin position="313"/>
        <end position="334"/>
    </location>
</feature>
<dbReference type="PANTHER" id="PTHR33908">
    <property type="entry name" value="MANNOSYLTRANSFERASE YKCB-RELATED"/>
    <property type="match status" value="1"/>
</dbReference>
<evidence type="ECO:0000256" key="6">
    <source>
        <dbReference type="ARBA" id="ARBA00022989"/>
    </source>
</evidence>
<feature type="transmembrane region" description="Helical" evidence="8">
    <location>
        <begin position="340"/>
        <end position="363"/>
    </location>
</feature>
<keyword evidence="2" id="KW-1003">Cell membrane</keyword>
<evidence type="ECO:0000256" key="5">
    <source>
        <dbReference type="ARBA" id="ARBA00022692"/>
    </source>
</evidence>
<evidence type="ECO:0000313" key="10">
    <source>
        <dbReference type="EMBL" id="KKR88123.1"/>
    </source>
</evidence>
<keyword evidence="7 8" id="KW-0472">Membrane</keyword>
<keyword evidence="4 10" id="KW-0808">Transferase</keyword>
<evidence type="ECO:0000256" key="3">
    <source>
        <dbReference type="ARBA" id="ARBA00022676"/>
    </source>
</evidence>
<evidence type="ECO:0000313" key="11">
    <source>
        <dbReference type="Proteomes" id="UP000034854"/>
    </source>
</evidence>
<feature type="transmembrane region" description="Helical" evidence="8">
    <location>
        <begin position="281"/>
        <end position="301"/>
    </location>
</feature>
<dbReference type="EMBL" id="LCAG01000001">
    <property type="protein sequence ID" value="KKR88123.1"/>
    <property type="molecule type" value="Genomic_DNA"/>
</dbReference>
<feature type="transmembrane region" description="Helical" evidence="8">
    <location>
        <begin position="179"/>
        <end position="204"/>
    </location>
</feature>
<evidence type="ECO:0000256" key="2">
    <source>
        <dbReference type="ARBA" id="ARBA00022475"/>
    </source>
</evidence>
<protein>
    <submittedName>
        <fullName evidence="10">Dolichyl-phosphate-mannose-protein mannosyltransferase</fullName>
    </submittedName>
</protein>
<dbReference type="GO" id="GO:0016763">
    <property type="term" value="F:pentosyltransferase activity"/>
    <property type="evidence" value="ECO:0007669"/>
    <property type="project" value="TreeGrafter"/>
</dbReference>
<dbReference type="PANTHER" id="PTHR33908:SF11">
    <property type="entry name" value="MEMBRANE PROTEIN"/>
    <property type="match status" value="1"/>
</dbReference>
<keyword evidence="5 8" id="KW-0812">Transmembrane</keyword>
<dbReference type="Proteomes" id="UP000034854">
    <property type="component" value="Unassembled WGS sequence"/>
</dbReference>
<dbReference type="GO" id="GO:0009103">
    <property type="term" value="P:lipopolysaccharide biosynthetic process"/>
    <property type="evidence" value="ECO:0007669"/>
    <property type="project" value="UniProtKB-ARBA"/>
</dbReference>
<comment type="subcellular location">
    <subcellularLocation>
        <location evidence="1">Cell membrane</location>
        <topology evidence="1">Multi-pass membrane protein</topology>
    </subcellularLocation>
</comment>
<dbReference type="InterPro" id="IPR038731">
    <property type="entry name" value="RgtA/B/C-like"/>
</dbReference>
<feature type="transmembrane region" description="Helical" evidence="8">
    <location>
        <begin position="99"/>
        <end position="117"/>
    </location>
</feature>
<keyword evidence="3 10" id="KW-0328">Glycosyltransferase</keyword>
<dbReference type="AlphaFoldDB" id="A0A0G0UH26"/>
<accession>A0A0G0UH26</accession>
<organism evidence="10 11">
    <name type="scientific">Candidatus Curtissbacteria bacterium GW2011_GWA1_41_11</name>
    <dbReference type="NCBI Taxonomy" id="1618409"/>
    <lineage>
        <taxon>Bacteria</taxon>
        <taxon>Candidatus Curtissiibacteriota</taxon>
    </lineage>
</organism>
<feature type="domain" description="Glycosyltransferase RgtA/B/C/D-like" evidence="9">
    <location>
        <begin position="80"/>
        <end position="233"/>
    </location>
</feature>
<dbReference type="GO" id="GO:0005886">
    <property type="term" value="C:plasma membrane"/>
    <property type="evidence" value="ECO:0007669"/>
    <property type="project" value="UniProtKB-SubCell"/>
</dbReference>